<gene>
    <name evidence="1" type="ORF">B0686_09530</name>
</gene>
<dbReference type="RefSeq" id="WP_078353005.1">
    <property type="nucleotide sequence ID" value="NZ_MUYO01000005.1"/>
</dbReference>
<protein>
    <submittedName>
        <fullName evidence="1">Uncharacterized protein</fullName>
    </submittedName>
</protein>
<dbReference type="AlphaFoldDB" id="A0A1T0C4A6"/>
<proteinExistence type="predicted"/>
<dbReference type="EMBL" id="MUYO01000005">
    <property type="protein sequence ID" value="OOS16901.1"/>
    <property type="molecule type" value="Genomic_DNA"/>
</dbReference>
<dbReference type="Proteomes" id="UP000190652">
    <property type="component" value="Unassembled WGS sequence"/>
</dbReference>
<accession>A0A1T0C4A6</accession>
<evidence type="ECO:0000313" key="2">
    <source>
        <dbReference type="Proteomes" id="UP000190652"/>
    </source>
</evidence>
<sequence>MATREGIYVGGKDIVERYVGDKLVWSKWVYVGYFQNLRTPYDSQGYLVFDSIGSNGFNDNYREESRVKDVKVRIQHRNNTITTVHAKYARLYDRNTGQDNFSRGSSLYISFKDDNQRQVFKRNFADGDSLFFYFR</sequence>
<organism evidence="1 2">
    <name type="scientific">Streptococcus mitis</name>
    <dbReference type="NCBI Taxonomy" id="28037"/>
    <lineage>
        <taxon>Bacteria</taxon>
        <taxon>Bacillati</taxon>
        <taxon>Bacillota</taxon>
        <taxon>Bacilli</taxon>
        <taxon>Lactobacillales</taxon>
        <taxon>Streptococcaceae</taxon>
        <taxon>Streptococcus</taxon>
        <taxon>Streptococcus mitis group</taxon>
    </lineage>
</organism>
<evidence type="ECO:0000313" key="1">
    <source>
        <dbReference type="EMBL" id="OOS16901.1"/>
    </source>
</evidence>
<name>A0A1T0C4A6_STRMT</name>
<reference evidence="1 2" key="1">
    <citation type="submission" date="2017-02" db="EMBL/GenBank/DDBJ databases">
        <title>Draft genome sequence of Streptococcus mitis CCUG 63687.</title>
        <authorList>
            <person name="Salva-Serra F."/>
            <person name="Engstrom-Jakobsson H."/>
            <person name="Thorell K."/>
            <person name="Jaen-Luchoro D."/>
            <person name="Gonzales-Siles L."/>
            <person name="Karlsson R."/>
            <person name="Yazdan S."/>
            <person name="Boulund F."/>
            <person name="Johnning A."/>
            <person name="Engstrand L."/>
            <person name="Kristiansson E."/>
            <person name="Moore E."/>
        </authorList>
    </citation>
    <scope>NUCLEOTIDE SEQUENCE [LARGE SCALE GENOMIC DNA]</scope>
    <source>
        <strain evidence="1 2">CCUG 63687</strain>
    </source>
</reference>
<comment type="caution">
    <text evidence="1">The sequence shown here is derived from an EMBL/GenBank/DDBJ whole genome shotgun (WGS) entry which is preliminary data.</text>
</comment>